<dbReference type="Proteomes" id="UP000008386">
    <property type="component" value="Chromosome"/>
</dbReference>
<name>F8AFR9_PYRYC</name>
<dbReference type="AlphaFoldDB" id="F8AFR9"/>
<gene>
    <name evidence="1" type="ordered locus">PYCH_01110</name>
</gene>
<proteinExistence type="predicted"/>
<dbReference type="RefSeq" id="WP_013904878.1">
    <property type="nucleotide sequence ID" value="NC_015680.1"/>
</dbReference>
<protein>
    <submittedName>
        <fullName evidence="1">Uncharacterized protein</fullName>
    </submittedName>
</protein>
<dbReference type="HOGENOM" id="CLU_3163281_0_0_2"/>
<dbReference type="KEGG" id="pya:PYCH_01110"/>
<dbReference type="EMBL" id="CP002779">
    <property type="protein sequence ID" value="AEH23820.1"/>
    <property type="molecule type" value="Genomic_DNA"/>
</dbReference>
<evidence type="ECO:0000313" key="2">
    <source>
        <dbReference type="Proteomes" id="UP000008386"/>
    </source>
</evidence>
<dbReference type="GeneID" id="43500661"/>
<dbReference type="STRING" id="529709.PYCH_01110"/>
<keyword evidence="2" id="KW-1185">Reference proteome</keyword>
<organism evidence="1 2">
    <name type="scientific">Pyrococcus yayanosii (strain CH1 / JCM 16557)</name>
    <dbReference type="NCBI Taxonomy" id="529709"/>
    <lineage>
        <taxon>Archaea</taxon>
        <taxon>Methanobacteriati</taxon>
        <taxon>Methanobacteriota</taxon>
        <taxon>Thermococci</taxon>
        <taxon>Thermococcales</taxon>
        <taxon>Thermococcaceae</taxon>
        <taxon>Pyrococcus</taxon>
    </lineage>
</organism>
<reference evidence="1 2" key="1">
    <citation type="journal article" date="2011" name="J. Bacteriol.">
        <title>Complete genome sequence of the obligate piezophilic hyperthermophilic archaeon Pyrococcus yayanosii CH1.</title>
        <authorList>
            <person name="Jun X."/>
            <person name="Lupeng L."/>
            <person name="Minjuan X."/>
            <person name="Oger P."/>
            <person name="Fengping W."/>
            <person name="Jebbar M."/>
            <person name="Xiang X."/>
        </authorList>
    </citation>
    <scope>NUCLEOTIDE SEQUENCE [LARGE SCALE GENOMIC DNA]</scope>
    <source>
        <strain evidence="2">CH1 / JCM 16557</strain>
    </source>
</reference>
<evidence type="ECO:0000313" key="1">
    <source>
        <dbReference type="EMBL" id="AEH23820.1"/>
    </source>
</evidence>
<sequence length="47" mass="5055">MVIPARNLATEPTLLTAMNPKTYAPKATTVPATPHPRLLALKSTERA</sequence>
<accession>F8AFR9</accession>